<dbReference type="Proteomes" id="UP000272706">
    <property type="component" value="Unassembled WGS sequence"/>
</dbReference>
<dbReference type="PROSITE" id="PS50931">
    <property type="entry name" value="HTH_LYSR"/>
    <property type="match status" value="1"/>
</dbReference>
<dbReference type="Pfam" id="PF00126">
    <property type="entry name" value="HTH_1"/>
    <property type="match status" value="1"/>
</dbReference>
<proteinExistence type="inferred from homology"/>
<gene>
    <name evidence="6" type="ORF">D3227_39080</name>
</gene>
<evidence type="ECO:0000256" key="4">
    <source>
        <dbReference type="ARBA" id="ARBA00023163"/>
    </source>
</evidence>
<evidence type="ECO:0000256" key="2">
    <source>
        <dbReference type="ARBA" id="ARBA00023015"/>
    </source>
</evidence>
<evidence type="ECO:0000313" key="6">
    <source>
        <dbReference type="EMBL" id="RJT23224.1"/>
    </source>
</evidence>
<dbReference type="Gene3D" id="1.10.10.10">
    <property type="entry name" value="Winged helix-like DNA-binding domain superfamily/Winged helix DNA-binding domain"/>
    <property type="match status" value="1"/>
</dbReference>
<dbReference type="GO" id="GO:0006351">
    <property type="term" value="P:DNA-templated transcription"/>
    <property type="evidence" value="ECO:0007669"/>
    <property type="project" value="TreeGrafter"/>
</dbReference>
<keyword evidence="2" id="KW-0805">Transcription regulation</keyword>
<dbReference type="GO" id="GO:0043565">
    <property type="term" value="F:sequence-specific DNA binding"/>
    <property type="evidence" value="ECO:0007669"/>
    <property type="project" value="TreeGrafter"/>
</dbReference>
<keyword evidence="4" id="KW-0804">Transcription</keyword>
<dbReference type="AlphaFoldDB" id="A0A3A5JQV8"/>
<evidence type="ECO:0000259" key="5">
    <source>
        <dbReference type="PROSITE" id="PS50931"/>
    </source>
</evidence>
<dbReference type="InterPro" id="IPR036390">
    <property type="entry name" value="WH_DNA-bd_sf"/>
</dbReference>
<reference evidence="6 7" key="1">
    <citation type="submission" date="2018-09" db="EMBL/GenBank/DDBJ databases">
        <title>Mesorhizobium carmichaelinearum sp. nov. isolated from Carmichaelinea spp. root nodules in New Zealand.</title>
        <authorList>
            <person name="De Meyer S.E."/>
        </authorList>
    </citation>
    <scope>NUCLEOTIDE SEQUENCE [LARGE SCALE GENOMIC DNA]</scope>
    <source>
        <strain evidence="6 7">ICMP19557</strain>
    </source>
</reference>
<evidence type="ECO:0000256" key="3">
    <source>
        <dbReference type="ARBA" id="ARBA00023125"/>
    </source>
</evidence>
<dbReference type="SUPFAM" id="SSF46785">
    <property type="entry name" value="Winged helix' DNA-binding domain"/>
    <property type="match status" value="1"/>
</dbReference>
<dbReference type="InterPro" id="IPR036388">
    <property type="entry name" value="WH-like_DNA-bd_sf"/>
</dbReference>
<evidence type="ECO:0000256" key="1">
    <source>
        <dbReference type="ARBA" id="ARBA00009437"/>
    </source>
</evidence>
<dbReference type="FunFam" id="1.10.10.10:FF:000001">
    <property type="entry name" value="LysR family transcriptional regulator"/>
    <property type="match status" value="1"/>
</dbReference>
<organism evidence="6 7">
    <name type="scientific">Mesorhizobium waimense</name>
    <dbReference type="NCBI Taxonomy" id="1300307"/>
    <lineage>
        <taxon>Bacteria</taxon>
        <taxon>Pseudomonadati</taxon>
        <taxon>Pseudomonadota</taxon>
        <taxon>Alphaproteobacteria</taxon>
        <taxon>Hyphomicrobiales</taxon>
        <taxon>Phyllobacteriaceae</taxon>
        <taxon>Mesorhizobium</taxon>
    </lineage>
</organism>
<dbReference type="InterPro" id="IPR005119">
    <property type="entry name" value="LysR_subst-bd"/>
</dbReference>
<comment type="caution">
    <text evidence="6">The sequence shown here is derived from an EMBL/GenBank/DDBJ whole genome shotgun (WGS) entry which is preliminary data.</text>
</comment>
<dbReference type="PANTHER" id="PTHR30537:SF26">
    <property type="entry name" value="GLYCINE CLEAVAGE SYSTEM TRANSCRIPTIONAL ACTIVATOR"/>
    <property type="match status" value="1"/>
</dbReference>
<dbReference type="Gene3D" id="3.40.190.10">
    <property type="entry name" value="Periplasmic binding protein-like II"/>
    <property type="match status" value="2"/>
</dbReference>
<sequence>MEGVKPVHSVGHHSLPSYALLRSFECAARHESFTQAAEELHLTQSAVSRQVKELEDMMGATLFRRVGRRVVLTESGRRFAADLAIDLENLRQSVVRAIAVGERISTLRIGILPTFASRWLIPRLATFLNDHPNIEIRLETRTLPFDLTRERFDIAIHFGKADWPDARMTKLFDEEMLPVASPRFRDMHMATEPGRLAEAPLLHLITRESAWIDWFAMIGISDRRLLSGRHFDQFSMIISAAAASLGAALLPKYLIETELEGGILIPLSDMALKTHNSYFVVSAAGDVNPQVNAFTRWLMSAARRGSMHETRQDGRM</sequence>
<dbReference type="InterPro" id="IPR000847">
    <property type="entry name" value="LysR_HTH_N"/>
</dbReference>
<dbReference type="SUPFAM" id="SSF53850">
    <property type="entry name" value="Periplasmic binding protein-like II"/>
    <property type="match status" value="1"/>
</dbReference>
<keyword evidence="3" id="KW-0238">DNA-binding</keyword>
<feature type="domain" description="HTH lysR-type" evidence="5">
    <location>
        <begin position="16"/>
        <end position="73"/>
    </location>
</feature>
<dbReference type="InterPro" id="IPR058163">
    <property type="entry name" value="LysR-type_TF_proteobact-type"/>
</dbReference>
<name>A0A3A5JQV8_9HYPH</name>
<dbReference type="GO" id="GO:0003700">
    <property type="term" value="F:DNA-binding transcription factor activity"/>
    <property type="evidence" value="ECO:0007669"/>
    <property type="project" value="InterPro"/>
</dbReference>
<protein>
    <submittedName>
        <fullName evidence="6">LysR family transcriptional regulator</fullName>
    </submittedName>
</protein>
<dbReference type="EMBL" id="QZWZ01000095">
    <property type="protein sequence ID" value="RJT23224.1"/>
    <property type="molecule type" value="Genomic_DNA"/>
</dbReference>
<comment type="similarity">
    <text evidence="1">Belongs to the LysR transcriptional regulatory family.</text>
</comment>
<keyword evidence="7" id="KW-1185">Reference proteome</keyword>
<dbReference type="PRINTS" id="PR00039">
    <property type="entry name" value="HTHLYSR"/>
</dbReference>
<evidence type="ECO:0000313" key="7">
    <source>
        <dbReference type="Proteomes" id="UP000272706"/>
    </source>
</evidence>
<dbReference type="PANTHER" id="PTHR30537">
    <property type="entry name" value="HTH-TYPE TRANSCRIPTIONAL REGULATOR"/>
    <property type="match status" value="1"/>
</dbReference>
<accession>A0A3A5JQV8</accession>
<dbReference type="Pfam" id="PF03466">
    <property type="entry name" value="LysR_substrate"/>
    <property type="match status" value="1"/>
</dbReference>
<dbReference type="OrthoDB" id="5526340at2"/>